<dbReference type="AlphaFoldDB" id="A0AAV6VLV7"/>
<name>A0AAV6VLV7_9ARAC</name>
<gene>
    <name evidence="1" type="ORF">JTE90_011358</name>
</gene>
<evidence type="ECO:0000313" key="1">
    <source>
        <dbReference type="EMBL" id="KAG8197203.1"/>
    </source>
</evidence>
<accession>A0AAV6VLV7</accession>
<protein>
    <submittedName>
        <fullName evidence="1">Uncharacterized protein</fullName>
    </submittedName>
</protein>
<proteinExistence type="predicted"/>
<keyword evidence="2" id="KW-1185">Reference proteome</keyword>
<dbReference type="EMBL" id="JAFNEN010000058">
    <property type="protein sequence ID" value="KAG8197203.1"/>
    <property type="molecule type" value="Genomic_DNA"/>
</dbReference>
<evidence type="ECO:0000313" key="2">
    <source>
        <dbReference type="Proteomes" id="UP000827092"/>
    </source>
</evidence>
<reference evidence="1 2" key="1">
    <citation type="journal article" date="2022" name="Nat. Ecol. Evol.">
        <title>A masculinizing supergene underlies an exaggerated male reproductive morph in a spider.</title>
        <authorList>
            <person name="Hendrickx F."/>
            <person name="De Corte Z."/>
            <person name="Sonet G."/>
            <person name="Van Belleghem S.M."/>
            <person name="Kostlbacher S."/>
            <person name="Vangestel C."/>
        </authorList>
    </citation>
    <scope>NUCLEOTIDE SEQUENCE [LARGE SCALE GENOMIC DNA]</scope>
    <source>
        <strain evidence="1">W744_W776</strain>
    </source>
</reference>
<dbReference type="Proteomes" id="UP000827092">
    <property type="component" value="Unassembled WGS sequence"/>
</dbReference>
<sequence>MPYEHLPNVSLDSTSLGLAFKFPGEGWGCGGAEKVFRRHFLLVPIFSLFELFSSWLGFRLPPPLFHSESGGEGLFPVGGNRRGV</sequence>
<comment type="caution">
    <text evidence="1">The sequence shown here is derived from an EMBL/GenBank/DDBJ whole genome shotgun (WGS) entry which is preliminary data.</text>
</comment>
<organism evidence="1 2">
    <name type="scientific">Oedothorax gibbosus</name>
    <dbReference type="NCBI Taxonomy" id="931172"/>
    <lineage>
        <taxon>Eukaryota</taxon>
        <taxon>Metazoa</taxon>
        <taxon>Ecdysozoa</taxon>
        <taxon>Arthropoda</taxon>
        <taxon>Chelicerata</taxon>
        <taxon>Arachnida</taxon>
        <taxon>Araneae</taxon>
        <taxon>Araneomorphae</taxon>
        <taxon>Entelegynae</taxon>
        <taxon>Araneoidea</taxon>
        <taxon>Linyphiidae</taxon>
        <taxon>Erigoninae</taxon>
        <taxon>Oedothorax</taxon>
    </lineage>
</organism>